<evidence type="ECO:0000256" key="6">
    <source>
        <dbReference type="ARBA" id="ARBA00022729"/>
    </source>
</evidence>
<dbReference type="Gene3D" id="3.10.20.410">
    <property type="match status" value="1"/>
</dbReference>
<dbReference type="SUPFAM" id="SSF141729">
    <property type="entry name" value="FimD N-terminal domain-like"/>
    <property type="match status" value="1"/>
</dbReference>
<comment type="caution">
    <text evidence="11">The sequence shown here is derived from an EMBL/GenBank/DDBJ whole genome shotgun (WGS) entry which is preliminary data.</text>
</comment>
<keyword evidence="8" id="KW-0998">Cell outer membrane</keyword>
<dbReference type="GO" id="GO:0015473">
    <property type="term" value="F:fimbrial usher porin activity"/>
    <property type="evidence" value="ECO:0007669"/>
    <property type="project" value="InterPro"/>
</dbReference>
<dbReference type="Pfam" id="PF00577">
    <property type="entry name" value="Usher"/>
    <property type="match status" value="1"/>
</dbReference>
<comment type="subcellular location">
    <subcellularLocation>
        <location evidence="1">Cell outer membrane</location>
        <topology evidence="1">Multi-pass membrane protein</topology>
    </subcellularLocation>
</comment>
<evidence type="ECO:0000256" key="3">
    <source>
        <dbReference type="ARBA" id="ARBA00022448"/>
    </source>
</evidence>
<dbReference type="Pfam" id="PF13954">
    <property type="entry name" value="PapC_N"/>
    <property type="match status" value="1"/>
</dbReference>
<dbReference type="EMBL" id="JMTB01000117">
    <property type="protein sequence ID" value="KFB99177.1"/>
    <property type="molecule type" value="Genomic_DNA"/>
</dbReference>
<evidence type="ECO:0000313" key="11">
    <source>
        <dbReference type="EMBL" id="KFB99177.1"/>
    </source>
</evidence>
<evidence type="ECO:0000256" key="2">
    <source>
        <dbReference type="ARBA" id="ARBA00008064"/>
    </source>
</evidence>
<sequence>MEFNTDALDVGDRQNVDLSQFEKKDYISPGRYLVQITLNKNPLPGEWNVEWQTTTAENGTQLCLTRDLLLQWGFDDAFVRELNSKTSCLNLIDKPEFSAKLDKSTMRLTLTTPQSWMKYHAKNWTPPEYWDEGVNGALLDYNVYASQYSPHDGDSTQSFSAYGTAGVNLGAWRLRSDYQYSQNFVSGNSTDTDSRLARTYLFRPLPSLASKFTLGQYDLSSDIFDTFHFTGTTLESDESMLPPDLQGYAPQITGIAQTNAKVTVSQNGRVLYQTTVTPGPFTISDMVDTLQGQMDVTIEEEDGRTNTFQVGSASVPFLTRQGQLRYKTSAGKPTSNSHNDVHNPLFWTGEFSWGWLSTTSLYGGAILTADDYQAFTSGIGFNLNMLGAVSFDVTRSQANLTQETGNNSQHGYSYRMNYARRFDSTDSQITFAGYRFSDKNYVSMNEYLDYREGDNGSDNEKESYVLSFSQTIAPWDMSAWLNISRDTYWNAESNTSYSLSLNHSFSIGELKGLSASLAVTRTRWNDTDENQYYFSLSVPLSAGRNLAYNQQRYGDNTTQSLSYFDSSDRDNTWNLSVSADSDEISDGEPALRGSYQHYAAPGRLSLAASVQPNHYSSMNLGWNSAITATRYGVAMHDRPNGNNARMMVDANGVSGIALNRGRSVTNAFGIAVIPSLSNYQTTTVQVNNNTLPDGVDISSPVFRTTLTEGAIGYKALNASQGYQIMGVVRLENGTFPPLGVSVVDSKTHKDIGLIADDGFVYLSGIQDNSVLSVSWGEHTCEMNPPNHSNLDSALILPCRYTHQARENHESD</sequence>
<comment type="similarity">
    <text evidence="2">Belongs to the fimbrial export usher family.</text>
</comment>
<dbReference type="GO" id="GO:0009279">
    <property type="term" value="C:cell outer membrane"/>
    <property type="evidence" value="ECO:0007669"/>
    <property type="project" value="UniProtKB-SubCell"/>
</dbReference>
<reference evidence="12" key="1">
    <citation type="submission" date="2014-05" db="EMBL/GenBank/DDBJ databases">
        <title>ATOL: Assembling a taxonomically balanced genome-scale reconstruction of the evolutionary history of the Enterobacteriaceae.</title>
        <authorList>
            <person name="Plunkett G. III"/>
            <person name="Neeno-Eckwall E.C."/>
            <person name="Glasner J.D."/>
            <person name="Perna N.T."/>
        </authorList>
    </citation>
    <scope>NUCLEOTIDE SEQUENCE [LARGE SCALE GENOMIC DNA]</scope>
    <source>
        <strain evidence="12">ATCC 49490</strain>
    </source>
</reference>
<evidence type="ECO:0000256" key="7">
    <source>
        <dbReference type="ARBA" id="ARBA00023136"/>
    </source>
</evidence>
<keyword evidence="5" id="KW-0812">Transmembrane</keyword>
<evidence type="ECO:0000256" key="4">
    <source>
        <dbReference type="ARBA" id="ARBA00022452"/>
    </source>
</evidence>
<dbReference type="InterPro" id="IPR037224">
    <property type="entry name" value="PapC_N_sf"/>
</dbReference>
<evidence type="ECO:0000259" key="9">
    <source>
        <dbReference type="Pfam" id="PF13953"/>
    </source>
</evidence>
<keyword evidence="7" id="KW-0472">Membrane</keyword>
<dbReference type="PANTHER" id="PTHR30451:SF4">
    <property type="entry name" value="OUTER MEMBRANE USHER PROTEIN YQIG-RELATED"/>
    <property type="match status" value="1"/>
</dbReference>
<dbReference type="Gene3D" id="2.60.40.2070">
    <property type="match status" value="1"/>
</dbReference>
<evidence type="ECO:0000259" key="10">
    <source>
        <dbReference type="Pfam" id="PF13954"/>
    </source>
</evidence>
<keyword evidence="4" id="KW-1134">Transmembrane beta strand</keyword>
<evidence type="ECO:0000256" key="1">
    <source>
        <dbReference type="ARBA" id="ARBA00004571"/>
    </source>
</evidence>
<dbReference type="GO" id="GO:0009297">
    <property type="term" value="P:pilus assembly"/>
    <property type="evidence" value="ECO:0007669"/>
    <property type="project" value="InterPro"/>
</dbReference>
<keyword evidence="12" id="KW-1185">Reference proteome</keyword>
<protein>
    <submittedName>
        <fullName evidence="11">Outer membrane usher protein</fullName>
    </submittedName>
</protein>
<dbReference type="InterPro" id="IPR042186">
    <property type="entry name" value="FimD_plug_dom"/>
</dbReference>
<dbReference type="InterPro" id="IPR025949">
    <property type="entry name" value="PapC-like_C"/>
</dbReference>
<name>A0A084ZNY3_9ENTR</name>
<dbReference type="PANTHER" id="PTHR30451">
    <property type="entry name" value="OUTER MEMBRANE USHER PROTEIN"/>
    <property type="match status" value="1"/>
</dbReference>
<gene>
    <name evidence="11" type="ORF">GTGU_04179</name>
</gene>
<dbReference type="InterPro" id="IPR025885">
    <property type="entry name" value="PapC_N"/>
</dbReference>
<evidence type="ECO:0000256" key="5">
    <source>
        <dbReference type="ARBA" id="ARBA00022692"/>
    </source>
</evidence>
<dbReference type="eggNOG" id="COG3188">
    <property type="taxonomic scope" value="Bacteria"/>
</dbReference>
<proteinExistence type="inferred from homology"/>
<dbReference type="Gene3D" id="2.60.40.2610">
    <property type="entry name" value="Outer membrane usher protein FimD, plug domain"/>
    <property type="match status" value="1"/>
</dbReference>
<accession>A0A084ZNY3</accession>
<dbReference type="Gene3D" id="2.60.40.3110">
    <property type="match status" value="1"/>
</dbReference>
<evidence type="ECO:0000313" key="12">
    <source>
        <dbReference type="Proteomes" id="UP000028630"/>
    </source>
</evidence>
<dbReference type="AlphaFoldDB" id="A0A084ZNY3"/>
<organism evidence="11 12">
    <name type="scientific">Trabulsiella guamensis ATCC 49490</name>
    <dbReference type="NCBI Taxonomy" id="1005994"/>
    <lineage>
        <taxon>Bacteria</taxon>
        <taxon>Pseudomonadati</taxon>
        <taxon>Pseudomonadota</taxon>
        <taxon>Gammaproteobacteria</taxon>
        <taxon>Enterobacterales</taxon>
        <taxon>Enterobacteriaceae</taxon>
        <taxon>Trabulsiella</taxon>
    </lineage>
</organism>
<feature type="domain" description="PapC N-terminal" evidence="10">
    <location>
        <begin position="2"/>
        <end position="144"/>
    </location>
</feature>
<keyword evidence="6" id="KW-0732">Signal</keyword>
<dbReference type="Proteomes" id="UP000028630">
    <property type="component" value="Unassembled WGS sequence"/>
</dbReference>
<dbReference type="Pfam" id="PF13953">
    <property type="entry name" value="PapC_C"/>
    <property type="match status" value="1"/>
</dbReference>
<dbReference type="InterPro" id="IPR043142">
    <property type="entry name" value="PapC-like_C_sf"/>
</dbReference>
<dbReference type="InterPro" id="IPR000015">
    <property type="entry name" value="Fimb_usher"/>
</dbReference>
<keyword evidence="3" id="KW-0813">Transport</keyword>
<feature type="domain" description="PapC-like C-terminal" evidence="9">
    <location>
        <begin position="729"/>
        <end position="782"/>
    </location>
</feature>
<evidence type="ECO:0000256" key="8">
    <source>
        <dbReference type="ARBA" id="ARBA00023237"/>
    </source>
</evidence>